<organism evidence="2 3">
    <name type="scientific">Bradyrhizobium brasilense</name>
    <dbReference type="NCBI Taxonomy" id="1419277"/>
    <lineage>
        <taxon>Bacteria</taxon>
        <taxon>Pseudomonadati</taxon>
        <taxon>Pseudomonadota</taxon>
        <taxon>Alphaproteobacteria</taxon>
        <taxon>Hyphomicrobiales</taxon>
        <taxon>Nitrobacteraceae</taxon>
        <taxon>Bradyrhizobium</taxon>
    </lineage>
</organism>
<reference evidence="2 3" key="1">
    <citation type="submission" date="2016-10" db="EMBL/GenBank/DDBJ databases">
        <authorList>
            <person name="de Groot N.N."/>
        </authorList>
    </citation>
    <scope>NUCLEOTIDE SEQUENCE [LARGE SCALE GENOMIC DNA]</scope>
    <source>
        <strain evidence="2 3">R5</strain>
    </source>
</reference>
<protein>
    <submittedName>
        <fullName evidence="2">Uncharacterized conserved protein</fullName>
    </submittedName>
</protein>
<evidence type="ECO:0000256" key="1">
    <source>
        <dbReference type="SAM" id="MobiDB-lite"/>
    </source>
</evidence>
<dbReference type="Proteomes" id="UP000199245">
    <property type="component" value="Unassembled WGS sequence"/>
</dbReference>
<dbReference type="AlphaFoldDB" id="A0A1G6IIL9"/>
<proteinExistence type="predicted"/>
<feature type="compositionally biased region" description="Gly residues" evidence="1">
    <location>
        <begin position="380"/>
        <end position="394"/>
    </location>
</feature>
<name>A0A1G6IIL9_9BRAD</name>
<gene>
    <name evidence="2" type="ORF">SAMN05216337_1001161</name>
</gene>
<dbReference type="RefSeq" id="WP_092077590.1">
    <property type="nucleotide sequence ID" value="NZ_FMZW01000001.1"/>
</dbReference>
<dbReference type="Pfam" id="PF09931">
    <property type="entry name" value="Phage_phiJL001_Gp84_N"/>
    <property type="match status" value="1"/>
</dbReference>
<evidence type="ECO:0000313" key="3">
    <source>
        <dbReference type="Proteomes" id="UP000199245"/>
    </source>
</evidence>
<feature type="region of interest" description="Disordered" evidence="1">
    <location>
        <begin position="372"/>
        <end position="396"/>
    </location>
</feature>
<evidence type="ECO:0000313" key="2">
    <source>
        <dbReference type="EMBL" id="SDC06338.1"/>
    </source>
</evidence>
<accession>A0A1G6IIL9</accession>
<sequence>MFTYSFNFVGSRSAFLLTITRRDGLIIRLTDYGRPITIDGVTWMPGAGLAIGDITENNDGDEPTGSFKVATQDDGVFNTWDISNRLFEGAEALIEITDARISTTKDYEFSGLLKSPVGFDLAGNAQFEILNKFALQRDVFVRQYSVEDDVDFGDPRRNKIPTFPTVDPTSDDLADVARSALLEVGDRRRFRYGSDGNPGDYHDVYWEVTAITTGVTGASVPSSPSDTPDDTVTDGGVTFTVRNAYARAFQVASIIDDRHITISVTEPRASGVTTWFAPGLLVMRSGYCNNRPSDIDAWDGISQVELVVPFGGLLAVGDWGEIAPDYDETLDMAVEKYGAAIGLLADGGANNYRGIPHLTGSKVATSTYVPGTTVDTPTDGGDGGGGDPGGGGGYTTSAVEFAAGST</sequence>
<dbReference type="EMBL" id="FMZW01000001">
    <property type="protein sequence ID" value="SDC06338.1"/>
    <property type="molecule type" value="Genomic_DNA"/>
</dbReference>